<accession>A0A0A8ZTC8</accession>
<organism evidence="1">
    <name type="scientific">Arundo donax</name>
    <name type="common">Giant reed</name>
    <name type="synonym">Donax arundinaceus</name>
    <dbReference type="NCBI Taxonomy" id="35708"/>
    <lineage>
        <taxon>Eukaryota</taxon>
        <taxon>Viridiplantae</taxon>
        <taxon>Streptophyta</taxon>
        <taxon>Embryophyta</taxon>
        <taxon>Tracheophyta</taxon>
        <taxon>Spermatophyta</taxon>
        <taxon>Magnoliopsida</taxon>
        <taxon>Liliopsida</taxon>
        <taxon>Poales</taxon>
        <taxon>Poaceae</taxon>
        <taxon>PACMAD clade</taxon>
        <taxon>Arundinoideae</taxon>
        <taxon>Arundineae</taxon>
        <taxon>Arundo</taxon>
    </lineage>
</organism>
<reference evidence="1" key="2">
    <citation type="journal article" date="2015" name="Data Brief">
        <title>Shoot transcriptome of the giant reed, Arundo donax.</title>
        <authorList>
            <person name="Barrero R.A."/>
            <person name="Guerrero F.D."/>
            <person name="Moolhuijzen P."/>
            <person name="Goolsby J.A."/>
            <person name="Tidwell J."/>
            <person name="Bellgard S.E."/>
            <person name="Bellgard M.I."/>
        </authorList>
    </citation>
    <scope>NUCLEOTIDE SEQUENCE</scope>
    <source>
        <tissue evidence="1">Shoot tissue taken approximately 20 cm above the soil surface</tissue>
    </source>
</reference>
<proteinExistence type="predicted"/>
<dbReference type="AlphaFoldDB" id="A0A0A8ZTC8"/>
<evidence type="ECO:0000313" key="1">
    <source>
        <dbReference type="EMBL" id="JAD42624.1"/>
    </source>
</evidence>
<name>A0A0A8ZTC8_ARUDO</name>
<reference evidence="1" key="1">
    <citation type="submission" date="2014-09" db="EMBL/GenBank/DDBJ databases">
        <authorList>
            <person name="Magalhaes I.L.F."/>
            <person name="Oliveira U."/>
            <person name="Santos F.R."/>
            <person name="Vidigal T.H.D.A."/>
            <person name="Brescovit A.D."/>
            <person name="Santos A.J."/>
        </authorList>
    </citation>
    <scope>NUCLEOTIDE SEQUENCE</scope>
    <source>
        <tissue evidence="1">Shoot tissue taken approximately 20 cm above the soil surface</tissue>
    </source>
</reference>
<sequence length="19" mass="2149">MTDRAFVELDSQNLDPVAK</sequence>
<protein>
    <submittedName>
        <fullName evidence="1">Uncharacterized protein</fullName>
    </submittedName>
</protein>
<dbReference type="EMBL" id="GBRH01255271">
    <property type="protein sequence ID" value="JAD42624.1"/>
    <property type="molecule type" value="Transcribed_RNA"/>
</dbReference>